<reference evidence="3" key="2">
    <citation type="journal article" date="2023" name="IMA Fungus">
        <title>Comparative genomic study of the Penicillium genus elucidates a diverse pangenome and 15 lateral gene transfer events.</title>
        <authorList>
            <person name="Petersen C."/>
            <person name="Sorensen T."/>
            <person name="Nielsen M.R."/>
            <person name="Sondergaard T.E."/>
            <person name="Sorensen J.L."/>
            <person name="Fitzpatrick D.A."/>
            <person name="Frisvad J.C."/>
            <person name="Nielsen K.L."/>
        </authorList>
    </citation>
    <scope>NUCLEOTIDE SEQUENCE</scope>
    <source>
        <strain evidence="3">IBT 35675</strain>
    </source>
</reference>
<reference evidence="3" key="1">
    <citation type="submission" date="2022-12" db="EMBL/GenBank/DDBJ databases">
        <authorList>
            <person name="Petersen C."/>
        </authorList>
    </citation>
    <scope>NUCLEOTIDE SEQUENCE</scope>
    <source>
        <strain evidence="3">IBT 35675</strain>
    </source>
</reference>
<evidence type="ECO:0000256" key="1">
    <source>
        <dbReference type="ARBA" id="ARBA00022737"/>
    </source>
</evidence>
<dbReference type="AlphaFoldDB" id="A0A9W9UR65"/>
<dbReference type="Proteomes" id="UP001148299">
    <property type="component" value="Unassembled WGS sequence"/>
</dbReference>
<keyword evidence="4" id="KW-1185">Reference proteome</keyword>
<name>A0A9W9UR65_PENBR</name>
<dbReference type="Gene3D" id="3.40.50.300">
    <property type="entry name" value="P-loop containing nucleotide triphosphate hydrolases"/>
    <property type="match status" value="1"/>
</dbReference>
<comment type="caution">
    <text evidence="3">The sequence shown here is derived from an EMBL/GenBank/DDBJ whole genome shotgun (WGS) entry which is preliminary data.</text>
</comment>
<evidence type="ECO:0000313" key="4">
    <source>
        <dbReference type="Proteomes" id="UP001148299"/>
    </source>
</evidence>
<gene>
    <name evidence="3" type="ORF">N7541_006108</name>
</gene>
<dbReference type="EMBL" id="JAPZBR010000005">
    <property type="protein sequence ID" value="KAJ5353544.1"/>
    <property type="molecule type" value="Genomic_DNA"/>
</dbReference>
<protein>
    <recommendedName>
        <fullName evidence="2">NACHT domain-containing protein</fullName>
    </recommendedName>
</protein>
<proteinExistence type="predicted"/>
<dbReference type="SUPFAM" id="SSF52540">
    <property type="entry name" value="P-loop containing nucleoside triphosphate hydrolases"/>
    <property type="match status" value="1"/>
</dbReference>
<dbReference type="PANTHER" id="PTHR10039">
    <property type="entry name" value="AMELOGENIN"/>
    <property type="match status" value="1"/>
</dbReference>
<accession>A0A9W9UR65</accession>
<evidence type="ECO:0000313" key="3">
    <source>
        <dbReference type="EMBL" id="KAJ5353544.1"/>
    </source>
</evidence>
<dbReference type="InterPro" id="IPR007111">
    <property type="entry name" value="NACHT_NTPase"/>
</dbReference>
<dbReference type="PROSITE" id="PS50837">
    <property type="entry name" value="NACHT"/>
    <property type="match status" value="1"/>
</dbReference>
<keyword evidence="1" id="KW-0677">Repeat</keyword>
<dbReference type="PANTHER" id="PTHR10039:SF10">
    <property type="entry name" value="NACHT DOMAIN-CONTAINING PROTEIN"/>
    <property type="match status" value="1"/>
</dbReference>
<feature type="domain" description="NACHT" evidence="2">
    <location>
        <begin position="135"/>
        <end position="258"/>
    </location>
</feature>
<dbReference type="Pfam" id="PF24883">
    <property type="entry name" value="NPHP3_N"/>
    <property type="match status" value="2"/>
</dbReference>
<organism evidence="3 4">
    <name type="scientific">Penicillium brevicompactum</name>
    <dbReference type="NCBI Taxonomy" id="5074"/>
    <lineage>
        <taxon>Eukaryota</taxon>
        <taxon>Fungi</taxon>
        <taxon>Dikarya</taxon>
        <taxon>Ascomycota</taxon>
        <taxon>Pezizomycotina</taxon>
        <taxon>Eurotiomycetes</taxon>
        <taxon>Eurotiomycetidae</taxon>
        <taxon>Eurotiales</taxon>
        <taxon>Aspergillaceae</taxon>
        <taxon>Penicillium</taxon>
    </lineage>
</organism>
<sequence length="555" mass="63929">MGQRIDRSDIHKALVVVYQKVLEFYDAALKLITRKGVSLALRMAWENDHLATIIQEFLTSADKIEKIINKATFEIIGDIKMMLYDQDVCRWLRADKLALQTELRSNWRVTRADQACEFLLEVPRFKSWYDATESRQLVIFGDVGHGKSVAMAFLAEMLSHKNNHPWIVYPALYYASPQKPFHERYKKHAQELGLEPSLDIITMEDMLQNILETIDRPVIFVIDGLDECDRDSRQRLLKYLKHVSEKSSRLEIILPCRPHEDIMKRLDALEALDYLSPEIQELLKEYLSQRAQGSAIWTKMTIELIQLLSYSTKSPIESFLEELPLPGQLSDVYTSILVQSTGGNPENWQLAITALNFVAASRRALSILELAWAVAMGLAPAVNTLEALAKKVQHERVMRLIYPFIASPDYDQLRKHQLRLTHHSVKEWLSEQPDSKESGSKVIHQTNYAPKHIESFMLDICVKYLLLDEIGQIELFSEEQAALGELPRLQITASDADLPREYDPNCTWEYFEEDMARFDPVDRGLGELFVYASCHWTSKLDSTEFSSDLYDVTQI</sequence>
<evidence type="ECO:0000259" key="2">
    <source>
        <dbReference type="PROSITE" id="PS50837"/>
    </source>
</evidence>
<dbReference type="InterPro" id="IPR056884">
    <property type="entry name" value="NPHP3-like_N"/>
</dbReference>
<dbReference type="InterPro" id="IPR027417">
    <property type="entry name" value="P-loop_NTPase"/>
</dbReference>